<dbReference type="EMBL" id="MU856253">
    <property type="protein sequence ID" value="KAK3897148.1"/>
    <property type="molecule type" value="Genomic_DNA"/>
</dbReference>
<evidence type="ECO:0000313" key="3">
    <source>
        <dbReference type="EMBL" id="KAK3897148.1"/>
    </source>
</evidence>
<keyword evidence="4" id="KW-1185">Reference proteome</keyword>
<feature type="coiled-coil region" evidence="1">
    <location>
        <begin position="95"/>
        <end position="122"/>
    </location>
</feature>
<dbReference type="Proteomes" id="UP001303889">
    <property type="component" value="Unassembled WGS sequence"/>
</dbReference>
<reference evidence="3" key="1">
    <citation type="journal article" date="2023" name="Mol. Phylogenet. Evol.">
        <title>Genome-scale phylogeny and comparative genomics of the fungal order Sordariales.</title>
        <authorList>
            <person name="Hensen N."/>
            <person name="Bonometti L."/>
            <person name="Westerberg I."/>
            <person name="Brannstrom I.O."/>
            <person name="Guillou S."/>
            <person name="Cros-Aarteil S."/>
            <person name="Calhoun S."/>
            <person name="Haridas S."/>
            <person name="Kuo A."/>
            <person name="Mondo S."/>
            <person name="Pangilinan J."/>
            <person name="Riley R."/>
            <person name="LaButti K."/>
            <person name="Andreopoulos B."/>
            <person name="Lipzen A."/>
            <person name="Chen C."/>
            <person name="Yan M."/>
            <person name="Daum C."/>
            <person name="Ng V."/>
            <person name="Clum A."/>
            <person name="Steindorff A."/>
            <person name="Ohm R.A."/>
            <person name="Martin F."/>
            <person name="Silar P."/>
            <person name="Natvig D.O."/>
            <person name="Lalanne C."/>
            <person name="Gautier V."/>
            <person name="Ament-Velasquez S.L."/>
            <person name="Kruys A."/>
            <person name="Hutchinson M.I."/>
            <person name="Powell A.J."/>
            <person name="Barry K."/>
            <person name="Miller A.N."/>
            <person name="Grigoriev I.V."/>
            <person name="Debuchy R."/>
            <person name="Gladieux P."/>
            <person name="Hiltunen Thoren M."/>
            <person name="Johannesson H."/>
        </authorList>
    </citation>
    <scope>NUCLEOTIDE SEQUENCE</scope>
    <source>
        <strain evidence="3">CBS 103.79</strain>
    </source>
</reference>
<gene>
    <name evidence="3" type="ORF">C8A05DRAFT_39307</name>
</gene>
<evidence type="ECO:0000256" key="1">
    <source>
        <dbReference type="SAM" id="Coils"/>
    </source>
</evidence>
<dbReference type="AlphaFoldDB" id="A0AAN6MBU2"/>
<comment type="caution">
    <text evidence="3">The sequence shown here is derived from an EMBL/GenBank/DDBJ whole genome shotgun (WGS) entry which is preliminary data.</text>
</comment>
<feature type="region of interest" description="Disordered" evidence="2">
    <location>
        <begin position="313"/>
        <end position="337"/>
    </location>
</feature>
<feature type="compositionally biased region" description="Polar residues" evidence="2">
    <location>
        <begin position="315"/>
        <end position="328"/>
    </location>
</feature>
<sequence length="363" mass="39365">MAGSGSMPANTGQGSATRDIQSDIVVGLSEDTFPSLKSFFEVLQGPVMRDESILQALAGAQNNPVVNGLLGIMEDVVTTQNNRYNTLAARAAGAADKGQNELAKYKEALTKTRAERDTLKEVIHSRGGDGGSAAADRDSAMPHPTAFTGDEKDTAKRTSQEFDSEGKKILYAAALLEGTAAGGVFAGIEKITSNPTNPAAWRWKTADEFMTHLARKYATLDLAADAKNKIRTLAQKDDFAAFTDFLTEFTNLTDICEWDDAARVRGFREKLSRRMREALNMQVTTPARNDFPGWVKMAQALAVNLEGEDYLRKAGNSSNNGNRYTNGGSKPRDPDAMDVDTMRVNLAKIPEEDICIAQAQEAL</sequence>
<evidence type="ECO:0000313" key="4">
    <source>
        <dbReference type="Proteomes" id="UP001303889"/>
    </source>
</evidence>
<reference evidence="3" key="2">
    <citation type="submission" date="2023-05" db="EMBL/GenBank/DDBJ databases">
        <authorList>
            <consortium name="Lawrence Berkeley National Laboratory"/>
            <person name="Steindorff A."/>
            <person name="Hensen N."/>
            <person name="Bonometti L."/>
            <person name="Westerberg I."/>
            <person name="Brannstrom I.O."/>
            <person name="Guillou S."/>
            <person name="Cros-Aarteil S."/>
            <person name="Calhoun S."/>
            <person name="Haridas S."/>
            <person name="Kuo A."/>
            <person name="Mondo S."/>
            <person name="Pangilinan J."/>
            <person name="Riley R."/>
            <person name="Labutti K."/>
            <person name="Andreopoulos B."/>
            <person name="Lipzen A."/>
            <person name="Chen C."/>
            <person name="Yanf M."/>
            <person name="Daum C."/>
            <person name="Ng V."/>
            <person name="Clum A."/>
            <person name="Ohm R."/>
            <person name="Martin F."/>
            <person name="Silar P."/>
            <person name="Natvig D."/>
            <person name="Lalanne C."/>
            <person name="Gautier V."/>
            <person name="Ament-Velasquez S.L."/>
            <person name="Kruys A."/>
            <person name="Hutchinson M.I."/>
            <person name="Powell A.J."/>
            <person name="Barry K."/>
            <person name="Miller A.N."/>
            <person name="Grigoriev I.V."/>
            <person name="Debuchy R."/>
            <person name="Gladieux P."/>
            <person name="Thoren M.H."/>
            <person name="Johannesson H."/>
        </authorList>
    </citation>
    <scope>NUCLEOTIDE SEQUENCE</scope>
    <source>
        <strain evidence="3">CBS 103.79</strain>
    </source>
</reference>
<evidence type="ECO:0000256" key="2">
    <source>
        <dbReference type="SAM" id="MobiDB-lite"/>
    </source>
</evidence>
<organism evidence="3 4">
    <name type="scientific">Staphylotrichum tortipilum</name>
    <dbReference type="NCBI Taxonomy" id="2831512"/>
    <lineage>
        <taxon>Eukaryota</taxon>
        <taxon>Fungi</taxon>
        <taxon>Dikarya</taxon>
        <taxon>Ascomycota</taxon>
        <taxon>Pezizomycotina</taxon>
        <taxon>Sordariomycetes</taxon>
        <taxon>Sordariomycetidae</taxon>
        <taxon>Sordariales</taxon>
        <taxon>Chaetomiaceae</taxon>
        <taxon>Staphylotrichum</taxon>
    </lineage>
</organism>
<proteinExistence type="predicted"/>
<feature type="compositionally biased region" description="Basic and acidic residues" evidence="2">
    <location>
        <begin position="149"/>
        <end position="161"/>
    </location>
</feature>
<feature type="region of interest" description="Disordered" evidence="2">
    <location>
        <begin position="124"/>
        <end position="161"/>
    </location>
</feature>
<keyword evidence="1" id="KW-0175">Coiled coil</keyword>
<accession>A0AAN6MBU2</accession>
<protein>
    <submittedName>
        <fullName evidence="3">Uncharacterized protein</fullName>
    </submittedName>
</protein>
<name>A0AAN6MBU2_9PEZI</name>